<keyword evidence="12" id="KW-1185">Reference proteome</keyword>
<dbReference type="SMART" id="SM00268">
    <property type="entry name" value="ACTIN"/>
    <property type="match status" value="1"/>
</dbReference>
<accession>A0AA88GJC7</accession>
<organism evidence="11 12">
    <name type="scientific">Naegleria lovaniensis</name>
    <name type="common">Amoeba</name>
    <dbReference type="NCBI Taxonomy" id="51637"/>
    <lineage>
        <taxon>Eukaryota</taxon>
        <taxon>Discoba</taxon>
        <taxon>Heterolobosea</taxon>
        <taxon>Tetramitia</taxon>
        <taxon>Eutetramitia</taxon>
        <taxon>Vahlkampfiidae</taxon>
        <taxon>Naegleria</taxon>
    </lineage>
</organism>
<dbReference type="SUPFAM" id="SSF51197">
    <property type="entry name" value="Clavaminate synthase-like"/>
    <property type="match status" value="1"/>
</dbReference>
<name>A0AA88GJC7_NAELO</name>
<dbReference type="Gene3D" id="2.60.120.620">
    <property type="entry name" value="q2cbj1_9rhob like domain"/>
    <property type="match status" value="1"/>
</dbReference>
<protein>
    <recommendedName>
        <fullName evidence="13">F-box domain-containing protein</fullName>
    </recommendedName>
</protein>
<evidence type="ECO:0000313" key="11">
    <source>
        <dbReference type="EMBL" id="KAG2378574.1"/>
    </source>
</evidence>
<evidence type="ECO:0000256" key="4">
    <source>
        <dbReference type="ARBA" id="ARBA00023002"/>
    </source>
</evidence>
<evidence type="ECO:0000256" key="6">
    <source>
        <dbReference type="RuleBase" id="RU000487"/>
    </source>
</evidence>
<dbReference type="SMART" id="SM00702">
    <property type="entry name" value="P4Hc"/>
    <property type="match status" value="1"/>
</dbReference>
<keyword evidence="7" id="KW-0175">Coiled coil</keyword>
<dbReference type="InterPro" id="IPR006620">
    <property type="entry name" value="Pro_4_hyd_alph"/>
</dbReference>
<evidence type="ECO:0000256" key="8">
    <source>
        <dbReference type="SAM" id="MobiDB-lite"/>
    </source>
</evidence>
<proteinExistence type="inferred from homology"/>
<keyword evidence="4" id="KW-0560">Oxidoreductase</keyword>
<keyword evidence="5" id="KW-0408">Iron</keyword>
<comment type="caution">
    <text evidence="11">The sequence shown here is derived from an EMBL/GenBank/DDBJ whole genome shotgun (WGS) entry which is preliminary data.</text>
</comment>
<feature type="domain" description="Fe2OG dioxygenase" evidence="10">
    <location>
        <begin position="209"/>
        <end position="321"/>
    </location>
</feature>
<dbReference type="PANTHER" id="PTHR10869:SF241">
    <property type="entry name" value="FE2OG DIOXYGENASE DOMAIN-CONTAINING PROTEIN"/>
    <property type="match status" value="1"/>
</dbReference>
<dbReference type="SUPFAM" id="SSF53067">
    <property type="entry name" value="Actin-like ATPase domain"/>
    <property type="match status" value="2"/>
</dbReference>
<dbReference type="GO" id="GO:0005506">
    <property type="term" value="F:iron ion binding"/>
    <property type="evidence" value="ECO:0007669"/>
    <property type="project" value="InterPro"/>
</dbReference>
<dbReference type="RefSeq" id="XP_044545836.1">
    <property type="nucleotide sequence ID" value="XM_044698265.1"/>
</dbReference>
<dbReference type="SUPFAM" id="SSF81383">
    <property type="entry name" value="F-box domain"/>
    <property type="match status" value="1"/>
</dbReference>
<dbReference type="PANTHER" id="PTHR10869">
    <property type="entry name" value="PROLYL 4-HYDROXYLASE ALPHA SUBUNIT"/>
    <property type="match status" value="1"/>
</dbReference>
<dbReference type="Pfam" id="PF12937">
    <property type="entry name" value="F-box-like"/>
    <property type="match status" value="1"/>
</dbReference>
<dbReference type="Proteomes" id="UP000816034">
    <property type="component" value="Unassembled WGS sequence"/>
</dbReference>
<reference evidence="11 12" key="1">
    <citation type="journal article" date="2018" name="BMC Genomics">
        <title>The genome of Naegleria lovaniensis, the basis for a comparative approach to unravel pathogenicity factors of the human pathogenic amoeba N. fowleri.</title>
        <authorList>
            <person name="Liechti N."/>
            <person name="Schurch N."/>
            <person name="Bruggmann R."/>
            <person name="Wittwer M."/>
        </authorList>
    </citation>
    <scope>NUCLEOTIDE SEQUENCE [LARGE SCALE GENOMIC DNA]</scope>
    <source>
        <strain evidence="11 12">ATCC 30569</strain>
    </source>
</reference>
<dbReference type="AlphaFoldDB" id="A0AA88GJC7"/>
<dbReference type="InterPro" id="IPR004000">
    <property type="entry name" value="Actin"/>
</dbReference>
<evidence type="ECO:0000256" key="1">
    <source>
        <dbReference type="ARBA" id="ARBA00001961"/>
    </source>
</evidence>
<dbReference type="EMBL" id="PYSW02000032">
    <property type="protein sequence ID" value="KAG2378574.1"/>
    <property type="molecule type" value="Genomic_DNA"/>
</dbReference>
<evidence type="ECO:0000313" key="12">
    <source>
        <dbReference type="Proteomes" id="UP000816034"/>
    </source>
</evidence>
<sequence>MTERALAHAPIYNWDDSSSTTHKPSFLERIAEQGTEPKFWRRQNILVPGTTIKISSEVKTVNLLSSEQVKSILDEERKKKEAYKQKMEEEGSYYDSDYCDYDDDEEAQTDSDGEKPTEEVENHDRCIYIGSLLSSKECTDLIEATSQLGYQSIENEYPKEYRNSERVLVLSKKLADILWQRIQPFLTAEDFKDVRPYGFDNAGTWKPIGINECLRFNRYKQNAFFKPHQDAKFIRNDNEQSIFTILVYLDSSYAGTTLLKKVPDPQEKDVSIMKFKKITTLRPKEGAVAIFNHDLYHAGQRVRYGRKYVLRTELIFKRVDSESIFRMNYKHDEEYLRIKKLVDESNELEKQGKVLESSQKYLEAHELHTSISHSLQRKKTRNSSFIETVLPEEIFAAIFSYLPIEDVVKNVLYLNRDINSYARSPSLWKRFYALKWAPIVKSCCVAKRSQYTYYFSDSDPSECLQDVYSKENELIEALEADFRENDQDKYKDWYHAFISRANMEKFFCPVLLDLGVSHYRYGLSKDTCFWTSRTSAGKPDHPHFYLNQYGFDDFVVGERYLATAYHCERLNILTSTGEIEDSNLLKILIYQMYKDDLNINLKEHPLVICTPMSWSDSDKDRIKSDVFSLGIPGICFVDQSKMLSLFYQTPTFFRINVGPSGVRCVSVIDGQPQNNNSVFHYPPVQEKYMQLAEKFYYYDNRGYYWPTKFTELALVAPVDKARNPKQYDEFVREHQSYNIGSYYSPKEISPRERAALGDWYYEEIMSCVKKAISTIQTCEDYSKQERDQVLSNVMITGGGAMIHGMAERLEAGITELLPHYNIHFTIQEKAMFPSDDEKENQARSGPSDMNIIGGAKIFSNLSNFRQQCEMNPAYNSETMSF</sequence>
<dbReference type="GO" id="GO:0031418">
    <property type="term" value="F:L-ascorbic acid binding"/>
    <property type="evidence" value="ECO:0007669"/>
    <property type="project" value="InterPro"/>
</dbReference>
<feature type="domain" description="F-box" evidence="9">
    <location>
        <begin position="384"/>
        <end position="431"/>
    </location>
</feature>
<evidence type="ECO:0000259" key="10">
    <source>
        <dbReference type="PROSITE" id="PS51471"/>
    </source>
</evidence>
<feature type="coiled-coil region" evidence="7">
    <location>
        <begin position="331"/>
        <end position="358"/>
    </location>
</feature>
<feature type="compositionally biased region" description="Acidic residues" evidence="8">
    <location>
        <begin position="97"/>
        <end position="111"/>
    </location>
</feature>
<evidence type="ECO:0000256" key="2">
    <source>
        <dbReference type="ARBA" id="ARBA00022723"/>
    </source>
</evidence>
<keyword evidence="2" id="KW-0479">Metal-binding</keyword>
<dbReference type="InterPro" id="IPR043129">
    <property type="entry name" value="ATPase_NBD"/>
</dbReference>
<dbReference type="PROSITE" id="PS50181">
    <property type="entry name" value="FBOX"/>
    <property type="match status" value="1"/>
</dbReference>
<comment type="similarity">
    <text evidence="6">Belongs to the actin family.</text>
</comment>
<evidence type="ECO:0000256" key="5">
    <source>
        <dbReference type="ARBA" id="ARBA00023004"/>
    </source>
</evidence>
<dbReference type="GO" id="GO:0004656">
    <property type="term" value="F:procollagen-proline 4-dioxygenase activity"/>
    <property type="evidence" value="ECO:0007669"/>
    <property type="project" value="TreeGrafter"/>
</dbReference>
<feature type="region of interest" description="Disordered" evidence="8">
    <location>
        <begin position="83"/>
        <end position="120"/>
    </location>
</feature>
<comment type="cofactor">
    <cofactor evidence="1">
        <name>L-ascorbate</name>
        <dbReference type="ChEBI" id="CHEBI:38290"/>
    </cofactor>
</comment>
<evidence type="ECO:0000259" key="9">
    <source>
        <dbReference type="PROSITE" id="PS50181"/>
    </source>
</evidence>
<dbReference type="InterPro" id="IPR001810">
    <property type="entry name" value="F-box_dom"/>
</dbReference>
<gene>
    <name evidence="11" type="ORF">C9374_008213</name>
</gene>
<evidence type="ECO:0000256" key="3">
    <source>
        <dbReference type="ARBA" id="ARBA00022964"/>
    </source>
</evidence>
<dbReference type="Gene3D" id="3.30.420.40">
    <property type="match status" value="3"/>
</dbReference>
<dbReference type="Pfam" id="PF00022">
    <property type="entry name" value="Actin"/>
    <property type="match status" value="1"/>
</dbReference>
<dbReference type="InterPro" id="IPR044862">
    <property type="entry name" value="Pro_4_hyd_alph_FE2OG_OXY"/>
</dbReference>
<dbReference type="Pfam" id="PF13640">
    <property type="entry name" value="2OG-FeII_Oxy_3"/>
    <property type="match status" value="1"/>
</dbReference>
<dbReference type="InterPro" id="IPR005123">
    <property type="entry name" value="Oxoglu/Fe-dep_dioxygenase_dom"/>
</dbReference>
<dbReference type="GO" id="GO:0005783">
    <property type="term" value="C:endoplasmic reticulum"/>
    <property type="evidence" value="ECO:0007669"/>
    <property type="project" value="TreeGrafter"/>
</dbReference>
<keyword evidence="3" id="KW-0223">Dioxygenase</keyword>
<dbReference type="GeneID" id="68100667"/>
<evidence type="ECO:0000256" key="7">
    <source>
        <dbReference type="SAM" id="Coils"/>
    </source>
</evidence>
<dbReference type="PROSITE" id="PS51471">
    <property type="entry name" value="FE2OG_OXY"/>
    <property type="match status" value="1"/>
</dbReference>
<dbReference type="InterPro" id="IPR045054">
    <property type="entry name" value="P4HA-like"/>
</dbReference>
<evidence type="ECO:0008006" key="13">
    <source>
        <dbReference type="Google" id="ProtNLM"/>
    </source>
</evidence>
<dbReference type="InterPro" id="IPR036047">
    <property type="entry name" value="F-box-like_dom_sf"/>
</dbReference>
<dbReference type="Gene3D" id="1.20.1280.50">
    <property type="match status" value="1"/>
</dbReference>